<organism evidence="1 2">
    <name type="scientific">Galerina marginata (strain CBS 339.88)</name>
    <dbReference type="NCBI Taxonomy" id="685588"/>
    <lineage>
        <taxon>Eukaryota</taxon>
        <taxon>Fungi</taxon>
        <taxon>Dikarya</taxon>
        <taxon>Basidiomycota</taxon>
        <taxon>Agaricomycotina</taxon>
        <taxon>Agaricomycetes</taxon>
        <taxon>Agaricomycetidae</taxon>
        <taxon>Agaricales</taxon>
        <taxon>Agaricineae</taxon>
        <taxon>Strophariaceae</taxon>
        <taxon>Galerina</taxon>
    </lineage>
</organism>
<dbReference type="EMBL" id="KL142404">
    <property type="protein sequence ID" value="KDR69119.1"/>
    <property type="molecule type" value="Genomic_DNA"/>
</dbReference>
<reference evidence="2" key="1">
    <citation type="journal article" date="2014" name="Proc. Natl. Acad. Sci. U.S.A.">
        <title>Extensive sampling of basidiomycete genomes demonstrates inadequacy of the white-rot/brown-rot paradigm for wood decay fungi.</title>
        <authorList>
            <person name="Riley R."/>
            <person name="Salamov A.A."/>
            <person name="Brown D.W."/>
            <person name="Nagy L.G."/>
            <person name="Floudas D."/>
            <person name="Held B.W."/>
            <person name="Levasseur A."/>
            <person name="Lombard V."/>
            <person name="Morin E."/>
            <person name="Otillar R."/>
            <person name="Lindquist E.A."/>
            <person name="Sun H."/>
            <person name="LaButti K.M."/>
            <person name="Schmutz J."/>
            <person name="Jabbour D."/>
            <person name="Luo H."/>
            <person name="Baker S.E."/>
            <person name="Pisabarro A.G."/>
            <person name="Walton J.D."/>
            <person name="Blanchette R.A."/>
            <person name="Henrissat B."/>
            <person name="Martin F."/>
            <person name="Cullen D."/>
            <person name="Hibbett D.S."/>
            <person name="Grigoriev I.V."/>
        </authorList>
    </citation>
    <scope>NUCLEOTIDE SEQUENCE [LARGE SCALE GENOMIC DNA]</scope>
    <source>
        <strain evidence="2">CBS 339.88</strain>
    </source>
</reference>
<accession>A0A067SN40</accession>
<dbReference type="Proteomes" id="UP000027222">
    <property type="component" value="Unassembled WGS sequence"/>
</dbReference>
<name>A0A067SN40_GALM3</name>
<dbReference type="HOGENOM" id="CLU_2704979_0_0_1"/>
<sequence length="73" mass="8111">MERYLQLVSDAIKLKEGLVKVDQASAPKDGNPKPVDDEDEAIFLALRMKSLKAVYFTLQDALDTYALSVAPQK</sequence>
<evidence type="ECO:0000313" key="2">
    <source>
        <dbReference type="Proteomes" id="UP000027222"/>
    </source>
</evidence>
<evidence type="ECO:0000313" key="1">
    <source>
        <dbReference type="EMBL" id="KDR69119.1"/>
    </source>
</evidence>
<dbReference type="AlphaFoldDB" id="A0A067SN40"/>
<proteinExistence type="predicted"/>
<keyword evidence="2" id="KW-1185">Reference proteome</keyword>
<gene>
    <name evidence="1" type="ORF">GALMADRAFT_934788</name>
</gene>
<dbReference type="OrthoDB" id="3046926at2759"/>
<protein>
    <submittedName>
        <fullName evidence="1">Uncharacterized protein</fullName>
    </submittedName>
</protein>